<protein>
    <recommendedName>
        <fullName evidence="1">YhaN AAA domain-containing protein</fullName>
    </recommendedName>
</protein>
<dbReference type="RefSeq" id="WP_238308702.1">
    <property type="nucleotide sequence ID" value="NZ_BPRE01000020.1"/>
</dbReference>
<sequence length="655" mass="72123">MIEQLEYTVRFPPTDHYPLGRGFDRSLSFERGLTAITGANEAGKTLNLELIEFLLFGTAALRGKTEDYRHMRVSGVVQIRGTRYRIERTAKNASLTGLFTGGGGSHGGETLAVGSKPVNAQIVKLLGYGLDVFRVANVANQGDAERLSELRPAERKAMVDKLIGADQIEAIAKWCGEQALGVSREIVGLEKGLGAEPVKPEKPAGYRPAAELSELVIQLRDAADAAVRAEAFLTNPPALHELRACPTDVPLDTLEKADQILGLRTYGFNLAAAEAAVAAHRLWEERQRFVGRTFPQPTLTQEQIDSELRREALEDELARLRQSPVLTCPCGKPFTTADAQIAQVEADLAALPVIGHPFNLHIEAMALRNWSKPAIIAEWERLRDVPEADQPQHDPREAKGAVHEHEQYDAIKALGINPDYSRADVQRLAADLRAWEKECAAAEAAGQRRQAWEVKATGMRETLAAARKLLPPGRLADTEALLTVARVYETQSDSYQQAFSDWAQGRDRLTDLRREERSWRNGKAAMNELREDTKSFLVPTLSRVASYLLSQMTGGARTRIVVDEDFEIEVDGQPLATLSGSGKVCANLALRLGLGRILTNGVFPVFMADEADASMDEERARHLHDAFCALEGKLSQIIIVTHKRPAAPRVIHLEN</sequence>
<keyword evidence="3" id="KW-1185">Reference proteome</keyword>
<accession>A0ABQ4V215</accession>
<evidence type="ECO:0000313" key="2">
    <source>
        <dbReference type="EMBL" id="GJE78119.1"/>
    </source>
</evidence>
<feature type="domain" description="YhaN AAA" evidence="1">
    <location>
        <begin position="22"/>
        <end position="93"/>
    </location>
</feature>
<evidence type="ECO:0000259" key="1">
    <source>
        <dbReference type="Pfam" id="PF13514"/>
    </source>
</evidence>
<organism evidence="2 3">
    <name type="scientific">Methylorubrum suomiense</name>
    <dbReference type="NCBI Taxonomy" id="144191"/>
    <lineage>
        <taxon>Bacteria</taxon>
        <taxon>Pseudomonadati</taxon>
        <taxon>Pseudomonadota</taxon>
        <taxon>Alphaproteobacteria</taxon>
        <taxon>Hyphomicrobiales</taxon>
        <taxon>Methylobacteriaceae</taxon>
        <taxon>Methylorubrum</taxon>
    </lineage>
</organism>
<dbReference type="Gene3D" id="3.40.50.300">
    <property type="entry name" value="P-loop containing nucleotide triphosphate hydrolases"/>
    <property type="match status" value="2"/>
</dbReference>
<comment type="caution">
    <text evidence="2">The sequence shown here is derived from an EMBL/GenBank/DDBJ whole genome shotgun (WGS) entry which is preliminary data.</text>
</comment>
<dbReference type="EMBL" id="BPRE01000020">
    <property type="protein sequence ID" value="GJE78119.1"/>
    <property type="molecule type" value="Genomic_DNA"/>
</dbReference>
<reference evidence="2" key="2">
    <citation type="submission" date="2021-08" db="EMBL/GenBank/DDBJ databases">
        <authorList>
            <person name="Tani A."/>
            <person name="Ola A."/>
            <person name="Ogura Y."/>
            <person name="Katsura K."/>
            <person name="Hayashi T."/>
        </authorList>
    </citation>
    <scope>NUCLEOTIDE SEQUENCE</scope>
    <source>
        <strain evidence="2">DSM 14458</strain>
    </source>
</reference>
<dbReference type="InterPro" id="IPR027417">
    <property type="entry name" value="P-loop_NTPase"/>
</dbReference>
<dbReference type="Pfam" id="PF13514">
    <property type="entry name" value="AAA_27"/>
    <property type="match status" value="1"/>
</dbReference>
<reference evidence="2" key="1">
    <citation type="journal article" date="2021" name="Front. Microbiol.">
        <title>Comprehensive Comparative Genomics and Phenotyping of Methylobacterium Species.</title>
        <authorList>
            <person name="Alessa O."/>
            <person name="Ogura Y."/>
            <person name="Fujitani Y."/>
            <person name="Takami H."/>
            <person name="Hayashi T."/>
            <person name="Sahin N."/>
            <person name="Tani A."/>
        </authorList>
    </citation>
    <scope>NUCLEOTIDE SEQUENCE</scope>
    <source>
        <strain evidence="2">DSM 14458</strain>
    </source>
</reference>
<dbReference type="PANTHER" id="PTHR32114">
    <property type="entry name" value="ABC TRANSPORTER ABCH.3"/>
    <property type="match status" value="1"/>
</dbReference>
<name>A0ABQ4V215_9HYPH</name>
<dbReference type="SUPFAM" id="SSF52540">
    <property type="entry name" value="P-loop containing nucleoside triphosphate hydrolases"/>
    <property type="match status" value="1"/>
</dbReference>
<proteinExistence type="predicted"/>
<dbReference type="PANTHER" id="PTHR32114:SF2">
    <property type="entry name" value="ABC TRANSPORTER ABCH.3"/>
    <property type="match status" value="1"/>
</dbReference>
<gene>
    <name evidence="2" type="ORF">BGCPKDLD_4730</name>
</gene>
<evidence type="ECO:0000313" key="3">
    <source>
        <dbReference type="Proteomes" id="UP001055093"/>
    </source>
</evidence>
<dbReference type="Proteomes" id="UP001055093">
    <property type="component" value="Unassembled WGS sequence"/>
</dbReference>
<dbReference type="InterPro" id="IPR038734">
    <property type="entry name" value="YhaN_AAA"/>
</dbReference>